<evidence type="ECO:0000313" key="2">
    <source>
        <dbReference type="EMBL" id="KAK8873126.1"/>
    </source>
</evidence>
<dbReference type="Proteomes" id="UP001390339">
    <property type="component" value="Unassembled WGS sequence"/>
</dbReference>
<name>A0ABR2J632_9PEZI</name>
<organism evidence="2 3">
    <name type="scientific">Apiospora arundinis</name>
    <dbReference type="NCBI Taxonomy" id="335852"/>
    <lineage>
        <taxon>Eukaryota</taxon>
        <taxon>Fungi</taxon>
        <taxon>Dikarya</taxon>
        <taxon>Ascomycota</taxon>
        <taxon>Pezizomycotina</taxon>
        <taxon>Sordariomycetes</taxon>
        <taxon>Xylariomycetidae</taxon>
        <taxon>Amphisphaeriales</taxon>
        <taxon>Apiosporaceae</taxon>
        <taxon>Apiospora</taxon>
    </lineage>
</organism>
<keyword evidence="1" id="KW-1133">Transmembrane helix</keyword>
<evidence type="ECO:0000256" key="1">
    <source>
        <dbReference type="SAM" id="Phobius"/>
    </source>
</evidence>
<accession>A0ABR2J632</accession>
<comment type="caution">
    <text evidence="2">The sequence shown here is derived from an EMBL/GenBank/DDBJ whole genome shotgun (WGS) entry which is preliminary data.</text>
</comment>
<dbReference type="EMBL" id="JAPCWZ010000003">
    <property type="protein sequence ID" value="KAK8873126.1"/>
    <property type="molecule type" value="Genomic_DNA"/>
</dbReference>
<evidence type="ECO:0000313" key="3">
    <source>
        <dbReference type="Proteomes" id="UP001390339"/>
    </source>
</evidence>
<reference evidence="2 3" key="1">
    <citation type="journal article" date="2024" name="IMA Fungus">
        <title>Apiospora arundinis, a panoply of carbohydrate-active enzymes and secondary metabolites.</title>
        <authorList>
            <person name="Sorensen T."/>
            <person name="Petersen C."/>
            <person name="Muurmann A.T."/>
            <person name="Christiansen J.V."/>
            <person name="Brundto M.L."/>
            <person name="Overgaard C.K."/>
            <person name="Boysen A.T."/>
            <person name="Wollenberg R.D."/>
            <person name="Larsen T.O."/>
            <person name="Sorensen J.L."/>
            <person name="Nielsen K.L."/>
            <person name="Sondergaard T.E."/>
        </authorList>
    </citation>
    <scope>NUCLEOTIDE SEQUENCE [LARGE SCALE GENOMIC DNA]</scope>
    <source>
        <strain evidence="2 3">AAU 773</strain>
    </source>
</reference>
<keyword evidence="3" id="KW-1185">Reference proteome</keyword>
<protein>
    <submittedName>
        <fullName evidence="2">Uncharacterized protein</fullName>
    </submittedName>
</protein>
<gene>
    <name evidence="2" type="ORF">PGQ11_003640</name>
</gene>
<sequence>MISTIVYNTHQLLGFLLAAACWCYLSFHITRFAIHDGTLRRIIGILGIGVSETFPRMQPHSGVAGIHGARAVYFKGFGYENKSEPCTTSAVVLGKTVG</sequence>
<keyword evidence="1" id="KW-0812">Transmembrane</keyword>
<proteinExistence type="predicted"/>
<keyword evidence="1" id="KW-0472">Membrane</keyword>
<feature type="transmembrane region" description="Helical" evidence="1">
    <location>
        <begin position="12"/>
        <end position="34"/>
    </location>
</feature>